<comment type="caution">
    <text evidence="8">Lacks conserved residue(s) required for the propagation of feature annotation.</text>
</comment>
<comment type="similarity">
    <text evidence="8">Belongs to the LAMP family.</text>
</comment>
<evidence type="ECO:0000259" key="11">
    <source>
        <dbReference type="Pfam" id="PF21222"/>
    </source>
</evidence>
<feature type="domain" description="Lysosome-associated membrane glycoprotein 2-like transmembrane" evidence="11">
    <location>
        <begin position="151"/>
        <end position="180"/>
    </location>
</feature>
<dbReference type="InterPro" id="IPR048528">
    <property type="entry name" value="Lamp2-like_luminal"/>
</dbReference>
<keyword evidence="8" id="KW-0458">Lysosome</keyword>
<dbReference type="GO" id="GO:0005765">
    <property type="term" value="C:lysosomal membrane"/>
    <property type="evidence" value="ECO:0007669"/>
    <property type="project" value="UniProtKB-SubCell"/>
</dbReference>
<evidence type="ECO:0000256" key="3">
    <source>
        <dbReference type="ARBA" id="ARBA00022729"/>
    </source>
</evidence>
<dbReference type="InterPro" id="IPR048524">
    <property type="entry name" value="Lamp2-like_TM"/>
</dbReference>
<gene>
    <name evidence="12" type="ORF">CgunFtcFv8_006723</name>
</gene>
<dbReference type="PANTHER" id="PTHR11506:SF2">
    <property type="entry name" value="MACROSIALIN"/>
    <property type="match status" value="1"/>
</dbReference>
<dbReference type="GO" id="GO:0005886">
    <property type="term" value="C:plasma membrane"/>
    <property type="evidence" value="ECO:0007669"/>
    <property type="project" value="TreeGrafter"/>
</dbReference>
<comment type="caution">
    <text evidence="12">The sequence shown here is derived from an EMBL/GenBank/DDBJ whole genome shotgun (WGS) entry which is preliminary data.</text>
</comment>
<keyword evidence="4" id="KW-0967">Endosome</keyword>
<keyword evidence="2 8" id="KW-0812">Transmembrane</keyword>
<keyword evidence="8" id="KW-1015">Disulfide bond</keyword>
<feature type="transmembrane region" description="Helical" evidence="9">
    <location>
        <begin position="149"/>
        <end position="170"/>
    </location>
</feature>
<evidence type="ECO:0000313" key="12">
    <source>
        <dbReference type="EMBL" id="KAK5893895.1"/>
    </source>
</evidence>
<accession>A0AAN8C103</accession>
<comment type="subcellular location">
    <subcellularLocation>
        <location evidence="1">Endosome membrane</location>
        <topology evidence="1">Single-pass type I membrane protein</topology>
    </subcellularLocation>
    <subcellularLocation>
        <location evidence="8">Lysosome membrane</location>
        <topology evidence="8">Single-pass type I membrane protein</topology>
    </subcellularLocation>
</comment>
<proteinExistence type="inferred from homology"/>
<dbReference type="Gene3D" id="2.40.160.110">
    <property type="match status" value="1"/>
</dbReference>
<dbReference type="Pfam" id="PF01299">
    <property type="entry name" value="Lamp2-like_luminal"/>
    <property type="match status" value="1"/>
</dbReference>
<keyword evidence="7" id="KW-0325">Glycoprotein</keyword>
<dbReference type="PROSITE" id="PS51407">
    <property type="entry name" value="LAMP_3"/>
    <property type="match status" value="1"/>
</dbReference>
<keyword evidence="5 9" id="KW-1133">Transmembrane helix</keyword>
<dbReference type="Pfam" id="PF21222">
    <property type="entry name" value="Lamp2_2nd"/>
    <property type="match status" value="1"/>
</dbReference>
<organism evidence="12 13">
    <name type="scientific">Champsocephalus gunnari</name>
    <name type="common">Mackerel icefish</name>
    <dbReference type="NCBI Taxonomy" id="52237"/>
    <lineage>
        <taxon>Eukaryota</taxon>
        <taxon>Metazoa</taxon>
        <taxon>Chordata</taxon>
        <taxon>Craniata</taxon>
        <taxon>Vertebrata</taxon>
        <taxon>Euteleostomi</taxon>
        <taxon>Actinopterygii</taxon>
        <taxon>Neopterygii</taxon>
        <taxon>Teleostei</taxon>
        <taxon>Neoteleostei</taxon>
        <taxon>Acanthomorphata</taxon>
        <taxon>Eupercaria</taxon>
        <taxon>Perciformes</taxon>
        <taxon>Notothenioidei</taxon>
        <taxon>Channichthyidae</taxon>
        <taxon>Champsocephalus</taxon>
    </lineage>
</organism>
<keyword evidence="13" id="KW-1185">Reference proteome</keyword>
<sequence length="182" mass="20139">MCLRAQMAVLIRLATPKANGTFIVQPKMTKATGSCLAKYATLNLTFTEGFIYFRFNKSAAEVFVDELSFSLYYPFAKDDKTAYTASNKSLRLFPAKIGHSYSCKNESIYLGSGLSLEVNQDRMQAYNLTKSSDFGLPDPCAADKSDYRVAIAVGVTLLILIIIVLVAYLLGRRRKTGGYQPL</sequence>
<evidence type="ECO:0000313" key="13">
    <source>
        <dbReference type="Proteomes" id="UP001331515"/>
    </source>
</evidence>
<evidence type="ECO:0000256" key="5">
    <source>
        <dbReference type="ARBA" id="ARBA00022989"/>
    </source>
</evidence>
<reference evidence="12 13" key="1">
    <citation type="journal article" date="2023" name="Mol. Biol. Evol.">
        <title>Genomics of Secondarily Temperate Adaptation in the Only Non-Antarctic Icefish.</title>
        <authorList>
            <person name="Rivera-Colon A.G."/>
            <person name="Rayamajhi N."/>
            <person name="Minhas B.F."/>
            <person name="Madrigal G."/>
            <person name="Bilyk K.T."/>
            <person name="Yoon V."/>
            <person name="Hune M."/>
            <person name="Gregory S."/>
            <person name="Cheng C.H.C."/>
            <person name="Catchen J.M."/>
        </authorList>
    </citation>
    <scope>NUCLEOTIDE SEQUENCE [LARGE SCALE GENOMIC DNA]</scope>
    <source>
        <tissue evidence="12">White muscle</tissue>
    </source>
</reference>
<dbReference type="GO" id="GO:0031902">
    <property type="term" value="C:late endosome membrane"/>
    <property type="evidence" value="ECO:0007669"/>
    <property type="project" value="TreeGrafter"/>
</dbReference>
<name>A0AAN8C103_CHAGU</name>
<evidence type="ECO:0000256" key="7">
    <source>
        <dbReference type="ARBA" id="ARBA00023180"/>
    </source>
</evidence>
<evidence type="ECO:0008006" key="14">
    <source>
        <dbReference type="Google" id="ProtNLM"/>
    </source>
</evidence>
<evidence type="ECO:0000259" key="10">
    <source>
        <dbReference type="Pfam" id="PF01299"/>
    </source>
</evidence>
<evidence type="ECO:0000256" key="1">
    <source>
        <dbReference type="ARBA" id="ARBA00004530"/>
    </source>
</evidence>
<evidence type="ECO:0000256" key="8">
    <source>
        <dbReference type="PROSITE-ProRule" id="PRU00740"/>
    </source>
</evidence>
<evidence type="ECO:0000256" key="9">
    <source>
        <dbReference type="SAM" id="Phobius"/>
    </source>
</evidence>
<dbReference type="Proteomes" id="UP001331515">
    <property type="component" value="Unassembled WGS sequence"/>
</dbReference>
<feature type="disulfide bond" evidence="8">
    <location>
        <begin position="103"/>
        <end position="140"/>
    </location>
</feature>
<dbReference type="PANTHER" id="PTHR11506">
    <property type="entry name" value="LYSOSOME-ASSOCIATED MEMBRANE GLYCOPROTEIN"/>
    <property type="match status" value="1"/>
</dbReference>
<evidence type="ECO:0000256" key="2">
    <source>
        <dbReference type="ARBA" id="ARBA00022692"/>
    </source>
</evidence>
<dbReference type="EMBL" id="JAURVH010001535">
    <property type="protein sequence ID" value="KAK5893895.1"/>
    <property type="molecule type" value="Genomic_DNA"/>
</dbReference>
<dbReference type="GO" id="GO:0072594">
    <property type="term" value="P:establishment of protein localization to organelle"/>
    <property type="evidence" value="ECO:0007669"/>
    <property type="project" value="TreeGrafter"/>
</dbReference>
<feature type="domain" description="Lysosome-associated membrane glycoprotein 2-like luminal" evidence="10">
    <location>
        <begin position="1"/>
        <end position="128"/>
    </location>
</feature>
<dbReference type="AlphaFoldDB" id="A0AAN8C103"/>
<dbReference type="InterPro" id="IPR002000">
    <property type="entry name" value="Lysosome-assoc_membr_glycop"/>
</dbReference>
<protein>
    <recommendedName>
        <fullName evidence="14">Lysosome-associated membrane glycoprotein 1</fullName>
    </recommendedName>
</protein>
<keyword evidence="3" id="KW-0732">Signal</keyword>
<evidence type="ECO:0000256" key="6">
    <source>
        <dbReference type="ARBA" id="ARBA00023136"/>
    </source>
</evidence>
<keyword evidence="6 8" id="KW-0472">Membrane</keyword>
<evidence type="ECO:0000256" key="4">
    <source>
        <dbReference type="ARBA" id="ARBA00022753"/>
    </source>
</evidence>